<feature type="transmembrane region" description="Helical" evidence="1">
    <location>
        <begin position="6"/>
        <end position="24"/>
    </location>
</feature>
<comment type="caution">
    <text evidence="2">The sequence shown here is derived from an EMBL/GenBank/DDBJ whole genome shotgun (WGS) entry which is preliminary data.</text>
</comment>
<name>A0ABT3MY45_9GAMM</name>
<keyword evidence="3" id="KW-1185">Reference proteome</keyword>
<evidence type="ECO:0000256" key="1">
    <source>
        <dbReference type="SAM" id="Phobius"/>
    </source>
</evidence>
<proteinExistence type="predicted"/>
<dbReference type="EMBL" id="JAPFCC010000001">
    <property type="protein sequence ID" value="MCW7554289.1"/>
    <property type="molecule type" value="Genomic_DNA"/>
</dbReference>
<keyword evidence="1" id="KW-1133">Transmembrane helix</keyword>
<reference evidence="2 3" key="1">
    <citation type="submission" date="2022-10" db="EMBL/GenBank/DDBJ databases">
        <title>High-quality genome sequences of two octocoral-associated bacteria, Endozoicomonas euniceicola EF212 and Endozoicomonas gorgoniicola PS125.</title>
        <authorList>
            <person name="Chiou Y.-J."/>
            <person name="Chen Y.-H."/>
        </authorList>
    </citation>
    <scope>NUCLEOTIDE SEQUENCE [LARGE SCALE GENOMIC DNA]</scope>
    <source>
        <strain evidence="2 3">PS125</strain>
    </source>
</reference>
<feature type="transmembrane region" description="Helical" evidence="1">
    <location>
        <begin position="36"/>
        <end position="53"/>
    </location>
</feature>
<evidence type="ECO:0008006" key="4">
    <source>
        <dbReference type="Google" id="ProtNLM"/>
    </source>
</evidence>
<gene>
    <name evidence="2" type="ORF">NX722_17020</name>
</gene>
<dbReference type="Proteomes" id="UP001209854">
    <property type="component" value="Unassembled WGS sequence"/>
</dbReference>
<keyword evidence="1" id="KW-0812">Transmembrane</keyword>
<keyword evidence="1" id="KW-0472">Membrane</keyword>
<evidence type="ECO:0000313" key="3">
    <source>
        <dbReference type="Proteomes" id="UP001209854"/>
    </source>
</evidence>
<accession>A0ABT3MY45</accession>
<sequence>MNLLTILMLLFATLMVIVMVTEKYGRPMNNEKQAKWSKIIMILVFALILVRILKELF</sequence>
<organism evidence="2 3">
    <name type="scientific">Endozoicomonas gorgoniicola</name>
    <dbReference type="NCBI Taxonomy" id="1234144"/>
    <lineage>
        <taxon>Bacteria</taxon>
        <taxon>Pseudomonadati</taxon>
        <taxon>Pseudomonadota</taxon>
        <taxon>Gammaproteobacteria</taxon>
        <taxon>Oceanospirillales</taxon>
        <taxon>Endozoicomonadaceae</taxon>
        <taxon>Endozoicomonas</taxon>
    </lineage>
</organism>
<dbReference type="RefSeq" id="WP_262564024.1">
    <property type="nucleotide sequence ID" value="NZ_JAPFCC010000001.1"/>
</dbReference>
<evidence type="ECO:0000313" key="2">
    <source>
        <dbReference type="EMBL" id="MCW7554289.1"/>
    </source>
</evidence>
<protein>
    <recommendedName>
        <fullName evidence="4">Mid2-like cell wall stress sensor domain protein</fullName>
    </recommendedName>
</protein>